<dbReference type="PANTHER" id="PTHR34477:SF1">
    <property type="entry name" value="UPF0213 PROTEIN YHBQ"/>
    <property type="match status" value="1"/>
</dbReference>
<organism evidence="3 4">
    <name type="scientific">Fervidibacillus albus</name>
    <dbReference type="NCBI Taxonomy" id="2980026"/>
    <lineage>
        <taxon>Bacteria</taxon>
        <taxon>Bacillati</taxon>
        <taxon>Bacillota</taxon>
        <taxon>Bacilli</taxon>
        <taxon>Bacillales</taxon>
        <taxon>Bacillaceae</taxon>
        <taxon>Fervidibacillus</taxon>
    </lineage>
</organism>
<gene>
    <name evidence="3" type="ORF">OE104_13335</name>
</gene>
<dbReference type="CDD" id="cd10456">
    <property type="entry name" value="GIY-YIG_UPF0213"/>
    <property type="match status" value="1"/>
</dbReference>
<sequence>MAKYYFYVLKCSDGTFYGGYTVDLEKRIKMHNTKKGAKYTRSRTPVTLIYHQAFETKREALQAEYRFKKLTRKKKEAFLKKGALES</sequence>
<dbReference type="PROSITE" id="PS50164">
    <property type="entry name" value="GIY_YIG"/>
    <property type="match status" value="1"/>
</dbReference>
<accession>A0A9E8LTV1</accession>
<reference evidence="3" key="1">
    <citation type="submission" date="2022-09" db="EMBL/GenBank/DDBJ databases">
        <title>Complete Genomes of Fervidibacillus albus and Fervidibacillus halotolerans isolated from tidal flat sediments.</title>
        <authorList>
            <person name="Kwon K.K."/>
            <person name="Yang S.-H."/>
            <person name="Park M.J."/>
            <person name="Oh H.-M."/>
        </authorList>
    </citation>
    <scope>NUCLEOTIDE SEQUENCE</scope>
    <source>
        <strain evidence="3">MEBiC13591</strain>
    </source>
</reference>
<dbReference type="KEGG" id="faf:OE104_13335"/>
<dbReference type="Pfam" id="PF01541">
    <property type="entry name" value="GIY-YIG"/>
    <property type="match status" value="1"/>
</dbReference>
<dbReference type="Proteomes" id="UP001164718">
    <property type="component" value="Chromosome"/>
</dbReference>
<dbReference type="SUPFAM" id="SSF82771">
    <property type="entry name" value="GIY-YIG endonuclease"/>
    <property type="match status" value="1"/>
</dbReference>
<dbReference type="SMART" id="SM00465">
    <property type="entry name" value="GIYc"/>
    <property type="match status" value="1"/>
</dbReference>
<protein>
    <submittedName>
        <fullName evidence="3">GIY-YIG nuclease family protein</fullName>
    </submittedName>
</protein>
<dbReference type="InterPro" id="IPR050190">
    <property type="entry name" value="UPF0213_domain"/>
</dbReference>
<dbReference type="Gene3D" id="3.40.1440.10">
    <property type="entry name" value="GIY-YIG endonuclease"/>
    <property type="match status" value="1"/>
</dbReference>
<feature type="domain" description="GIY-YIG" evidence="2">
    <location>
        <begin position="2"/>
        <end position="77"/>
    </location>
</feature>
<dbReference type="EMBL" id="CP106878">
    <property type="protein sequence ID" value="WAA09499.1"/>
    <property type="molecule type" value="Genomic_DNA"/>
</dbReference>
<dbReference type="PANTHER" id="PTHR34477">
    <property type="entry name" value="UPF0213 PROTEIN YHBQ"/>
    <property type="match status" value="1"/>
</dbReference>
<dbReference type="InterPro" id="IPR035901">
    <property type="entry name" value="GIY-YIG_endonuc_sf"/>
</dbReference>
<evidence type="ECO:0000259" key="2">
    <source>
        <dbReference type="PROSITE" id="PS50164"/>
    </source>
</evidence>
<keyword evidence="4" id="KW-1185">Reference proteome</keyword>
<evidence type="ECO:0000313" key="4">
    <source>
        <dbReference type="Proteomes" id="UP001164718"/>
    </source>
</evidence>
<dbReference type="AlphaFoldDB" id="A0A9E8LTV1"/>
<comment type="similarity">
    <text evidence="1">Belongs to the UPF0213 family.</text>
</comment>
<name>A0A9E8LTV1_9BACI</name>
<dbReference type="InterPro" id="IPR000305">
    <property type="entry name" value="GIY-YIG_endonuc"/>
</dbReference>
<evidence type="ECO:0000256" key="1">
    <source>
        <dbReference type="ARBA" id="ARBA00007435"/>
    </source>
</evidence>
<evidence type="ECO:0000313" key="3">
    <source>
        <dbReference type="EMBL" id="WAA09499.1"/>
    </source>
</evidence>
<dbReference type="RefSeq" id="WP_275417280.1">
    <property type="nucleotide sequence ID" value="NZ_CP106878.1"/>
</dbReference>
<proteinExistence type="inferred from homology"/>